<dbReference type="InterPro" id="IPR000524">
    <property type="entry name" value="Tscrpt_reg_HTH_GntR"/>
</dbReference>
<dbReference type="SMART" id="SM00345">
    <property type="entry name" value="HTH_GNTR"/>
    <property type="match status" value="1"/>
</dbReference>
<dbReference type="PRINTS" id="PR00035">
    <property type="entry name" value="HTHGNTR"/>
</dbReference>
<keyword evidence="8" id="KW-1185">Reference proteome</keyword>
<dbReference type="Pfam" id="PF00392">
    <property type="entry name" value="GntR"/>
    <property type="match status" value="1"/>
</dbReference>
<keyword evidence="3" id="KW-0804">Transcription</keyword>
<name>A0AAE4I089_9ENTE</name>
<dbReference type="InterPro" id="IPR036390">
    <property type="entry name" value="WH_DNA-bd_sf"/>
</dbReference>
<dbReference type="PANTHER" id="PTHR43537">
    <property type="entry name" value="TRANSCRIPTIONAL REGULATOR, GNTR FAMILY"/>
    <property type="match status" value="1"/>
</dbReference>
<comment type="caution">
    <text evidence="5">The sequence shown here is derived from an EMBL/GenBank/DDBJ whole genome shotgun (WGS) entry which is preliminary data.</text>
</comment>
<dbReference type="RefSeq" id="WP_245630566.1">
    <property type="nucleotide sequence ID" value="NZ_BAAAXL010000016.1"/>
</dbReference>
<dbReference type="AlphaFoldDB" id="A0AAE4I089"/>
<proteinExistence type="predicted"/>
<evidence type="ECO:0000313" key="7">
    <source>
        <dbReference type="Proteomes" id="UP001180842"/>
    </source>
</evidence>
<evidence type="ECO:0000259" key="4">
    <source>
        <dbReference type="PROSITE" id="PS50949"/>
    </source>
</evidence>
<dbReference type="Pfam" id="PF07729">
    <property type="entry name" value="FCD"/>
    <property type="match status" value="1"/>
</dbReference>
<evidence type="ECO:0000256" key="2">
    <source>
        <dbReference type="ARBA" id="ARBA00023125"/>
    </source>
</evidence>
<dbReference type="Proteomes" id="UP001269061">
    <property type="component" value="Unassembled WGS sequence"/>
</dbReference>
<evidence type="ECO:0000313" key="6">
    <source>
        <dbReference type="EMBL" id="MDT2769967.1"/>
    </source>
</evidence>
<reference evidence="5 8" key="1">
    <citation type="submission" date="2023-03" db="EMBL/GenBank/DDBJ databases">
        <authorList>
            <person name="Shen W."/>
            <person name="Cai J."/>
        </authorList>
    </citation>
    <scope>NUCLEOTIDE SEQUENCE</scope>
    <source>
        <strain evidence="5">P69-2</strain>
        <strain evidence="6 8">Y59</strain>
    </source>
</reference>
<dbReference type="EMBL" id="JARQAI010000002">
    <property type="protein sequence ID" value="MDT2735967.1"/>
    <property type="molecule type" value="Genomic_DNA"/>
</dbReference>
<dbReference type="SMART" id="SM00895">
    <property type="entry name" value="FCD"/>
    <property type="match status" value="1"/>
</dbReference>
<evidence type="ECO:0000256" key="1">
    <source>
        <dbReference type="ARBA" id="ARBA00023015"/>
    </source>
</evidence>
<evidence type="ECO:0000256" key="3">
    <source>
        <dbReference type="ARBA" id="ARBA00023163"/>
    </source>
</evidence>
<gene>
    <name evidence="5" type="ORF">P7H00_02310</name>
    <name evidence="6" type="ORF">P7H46_03820</name>
</gene>
<dbReference type="InterPro" id="IPR036388">
    <property type="entry name" value="WH-like_DNA-bd_sf"/>
</dbReference>
<protein>
    <submittedName>
        <fullName evidence="5">FCD domain-containing protein</fullName>
    </submittedName>
</protein>
<dbReference type="PROSITE" id="PS50949">
    <property type="entry name" value="HTH_GNTR"/>
    <property type="match status" value="1"/>
</dbReference>
<dbReference type="SUPFAM" id="SSF46785">
    <property type="entry name" value="Winged helix' DNA-binding domain"/>
    <property type="match status" value="1"/>
</dbReference>
<dbReference type="InterPro" id="IPR011711">
    <property type="entry name" value="GntR_C"/>
</dbReference>
<keyword evidence="2" id="KW-0238">DNA-binding</keyword>
<organism evidence="5 7">
    <name type="scientific">Enterococcus pseudoavium</name>
    <dbReference type="NCBI Taxonomy" id="44007"/>
    <lineage>
        <taxon>Bacteria</taxon>
        <taxon>Bacillati</taxon>
        <taxon>Bacillota</taxon>
        <taxon>Bacilli</taxon>
        <taxon>Lactobacillales</taxon>
        <taxon>Enterococcaceae</taxon>
        <taxon>Enterococcus</taxon>
    </lineage>
</organism>
<dbReference type="GO" id="GO:0003677">
    <property type="term" value="F:DNA binding"/>
    <property type="evidence" value="ECO:0007669"/>
    <property type="project" value="UniProtKB-KW"/>
</dbReference>
<dbReference type="Gene3D" id="1.10.10.10">
    <property type="entry name" value="Winged helix-like DNA-binding domain superfamily/Winged helix DNA-binding domain"/>
    <property type="match status" value="1"/>
</dbReference>
<evidence type="ECO:0000313" key="8">
    <source>
        <dbReference type="Proteomes" id="UP001269061"/>
    </source>
</evidence>
<dbReference type="EMBL" id="JARQAZ010000003">
    <property type="protein sequence ID" value="MDT2769967.1"/>
    <property type="molecule type" value="Genomic_DNA"/>
</dbReference>
<dbReference type="InterPro" id="IPR008920">
    <property type="entry name" value="TF_FadR/GntR_C"/>
</dbReference>
<dbReference type="CDD" id="cd07377">
    <property type="entry name" value="WHTH_GntR"/>
    <property type="match status" value="1"/>
</dbReference>
<dbReference type="Proteomes" id="UP001180842">
    <property type="component" value="Unassembled WGS sequence"/>
</dbReference>
<dbReference type="SUPFAM" id="SSF48008">
    <property type="entry name" value="GntR ligand-binding domain-like"/>
    <property type="match status" value="1"/>
</dbReference>
<dbReference type="Gene3D" id="1.20.120.530">
    <property type="entry name" value="GntR ligand-binding domain-like"/>
    <property type="match status" value="1"/>
</dbReference>
<evidence type="ECO:0000313" key="5">
    <source>
        <dbReference type="EMBL" id="MDT2735967.1"/>
    </source>
</evidence>
<sequence length="215" mass="24759">MKMTKNRNLVNETIQQLEKYIKQNELKTGDKLPIEKELAETVGVGRSTLREAVKILVYSNVLEVKQGSGTFVKNGNIGDFSTKSLLQARSMIESQAVVLAARNQTDEEMLRLKESLFQRNQLLEAGKFSEYIEADLSFHQQIVAMSDNPFFIKWYNELLPALKRHLSQQVLRMEDYQDNTSIHNQLYRTLLEGQAKEAQALVKKNIFTDEEDETE</sequence>
<accession>A0AAE4I089</accession>
<keyword evidence="1" id="KW-0805">Transcription regulation</keyword>
<dbReference type="PANTHER" id="PTHR43537:SF5">
    <property type="entry name" value="UXU OPERON TRANSCRIPTIONAL REGULATOR"/>
    <property type="match status" value="1"/>
</dbReference>
<feature type="domain" description="HTH gntR-type" evidence="4">
    <location>
        <begin position="7"/>
        <end position="75"/>
    </location>
</feature>
<dbReference type="GO" id="GO:0003700">
    <property type="term" value="F:DNA-binding transcription factor activity"/>
    <property type="evidence" value="ECO:0007669"/>
    <property type="project" value="InterPro"/>
</dbReference>